<accession>A0AAV4SKN0</accession>
<reference evidence="2 3" key="1">
    <citation type="submission" date="2021-06" db="EMBL/GenBank/DDBJ databases">
        <title>Caerostris extrusa draft genome.</title>
        <authorList>
            <person name="Kono N."/>
            <person name="Arakawa K."/>
        </authorList>
    </citation>
    <scope>NUCLEOTIDE SEQUENCE [LARGE SCALE GENOMIC DNA]</scope>
</reference>
<sequence>MDTTFSTGTLDWADTSKTDLIFEVFAILFNYRAMRICRKKTCLYAVIVLFPFKLKSLLKMRMLLNRAFDLK</sequence>
<feature type="transmembrane region" description="Helical" evidence="1">
    <location>
        <begin position="41"/>
        <end position="58"/>
    </location>
</feature>
<keyword evidence="1" id="KW-0472">Membrane</keyword>
<dbReference type="Proteomes" id="UP001054945">
    <property type="component" value="Unassembled WGS sequence"/>
</dbReference>
<evidence type="ECO:0000256" key="1">
    <source>
        <dbReference type="SAM" id="Phobius"/>
    </source>
</evidence>
<evidence type="ECO:0000313" key="3">
    <source>
        <dbReference type="Proteomes" id="UP001054945"/>
    </source>
</evidence>
<protein>
    <submittedName>
        <fullName evidence="2">Uncharacterized protein</fullName>
    </submittedName>
</protein>
<organism evidence="2 3">
    <name type="scientific">Caerostris extrusa</name>
    <name type="common">Bark spider</name>
    <name type="synonym">Caerostris bankana</name>
    <dbReference type="NCBI Taxonomy" id="172846"/>
    <lineage>
        <taxon>Eukaryota</taxon>
        <taxon>Metazoa</taxon>
        <taxon>Ecdysozoa</taxon>
        <taxon>Arthropoda</taxon>
        <taxon>Chelicerata</taxon>
        <taxon>Arachnida</taxon>
        <taxon>Araneae</taxon>
        <taxon>Araneomorphae</taxon>
        <taxon>Entelegynae</taxon>
        <taxon>Araneoidea</taxon>
        <taxon>Araneidae</taxon>
        <taxon>Caerostris</taxon>
    </lineage>
</organism>
<proteinExistence type="predicted"/>
<keyword evidence="1" id="KW-1133">Transmembrane helix</keyword>
<keyword evidence="1" id="KW-0812">Transmembrane</keyword>
<evidence type="ECO:0000313" key="2">
    <source>
        <dbReference type="EMBL" id="GIY33534.1"/>
    </source>
</evidence>
<dbReference type="EMBL" id="BPLR01009655">
    <property type="protein sequence ID" value="GIY33534.1"/>
    <property type="molecule type" value="Genomic_DNA"/>
</dbReference>
<name>A0AAV4SKN0_CAEEX</name>
<gene>
    <name evidence="2" type="ORF">CEXT_555301</name>
</gene>
<dbReference type="AlphaFoldDB" id="A0AAV4SKN0"/>
<keyword evidence="3" id="KW-1185">Reference proteome</keyword>
<comment type="caution">
    <text evidence="2">The sequence shown here is derived from an EMBL/GenBank/DDBJ whole genome shotgun (WGS) entry which is preliminary data.</text>
</comment>
<feature type="non-terminal residue" evidence="2">
    <location>
        <position position="71"/>
    </location>
</feature>